<evidence type="ECO:0000313" key="1">
    <source>
        <dbReference type="EMBL" id="SPC86261.1"/>
    </source>
</evidence>
<dbReference type="AlphaFoldDB" id="A0A2N9FH67"/>
<dbReference type="EMBL" id="OIVN01000838">
    <property type="protein sequence ID" value="SPC86261.1"/>
    <property type="molecule type" value="Genomic_DNA"/>
</dbReference>
<protein>
    <recommendedName>
        <fullName evidence="2">FAD dependent oxidoreductase domain-containing protein</fullName>
    </recommendedName>
</protein>
<name>A0A2N9FH67_FAGSY</name>
<evidence type="ECO:0008006" key="2">
    <source>
        <dbReference type="Google" id="ProtNLM"/>
    </source>
</evidence>
<proteinExistence type="predicted"/>
<gene>
    <name evidence="1" type="ORF">FSB_LOCUS14143</name>
</gene>
<organism evidence="1">
    <name type="scientific">Fagus sylvatica</name>
    <name type="common">Beechnut</name>
    <dbReference type="NCBI Taxonomy" id="28930"/>
    <lineage>
        <taxon>Eukaryota</taxon>
        <taxon>Viridiplantae</taxon>
        <taxon>Streptophyta</taxon>
        <taxon>Embryophyta</taxon>
        <taxon>Tracheophyta</taxon>
        <taxon>Spermatophyta</taxon>
        <taxon>Magnoliopsida</taxon>
        <taxon>eudicotyledons</taxon>
        <taxon>Gunneridae</taxon>
        <taxon>Pentapetalae</taxon>
        <taxon>rosids</taxon>
        <taxon>fabids</taxon>
        <taxon>Fagales</taxon>
        <taxon>Fagaceae</taxon>
        <taxon>Fagus</taxon>
    </lineage>
</organism>
<accession>A0A2N9FH67</accession>
<reference evidence="1" key="1">
    <citation type="submission" date="2018-02" db="EMBL/GenBank/DDBJ databases">
        <authorList>
            <person name="Cohen D.B."/>
            <person name="Kent A.D."/>
        </authorList>
    </citation>
    <scope>NUCLEOTIDE SEQUENCE</scope>
</reference>
<sequence>MSWVNGNWFLRSSCMTYFLAKKGAAVTLVEKSSVACAAFGKASGKAGRFLALDWCNAPPSIPNPPMVATPLCRIGSMGRFGAPEPSGPVRPWPKFTPALHSYFDFQAIKNYGVEVVIGKLESVEVEETQESESDLGGMGPSYYSDVVVLARRKC</sequence>